<sequence>MIIIIIIIIITREKINDSHIKKGLANIKENSITNTCSILKKVSFLITIFVVVVVNDNQIHYNCVVVVVGLKQMKKRINIYIWSNTNCEIQNYTLANNKSIDYNNNNKKRNDDD</sequence>
<accession>A0A922KZR7</accession>
<comment type="caution">
    <text evidence="1">The sequence shown here is derived from an EMBL/GenBank/DDBJ whole genome shotgun (WGS) entry which is preliminary data.</text>
</comment>
<dbReference type="Proteomes" id="UP000790347">
    <property type="component" value="Unassembled WGS sequence"/>
</dbReference>
<evidence type="ECO:0000313" key="1">
    <source>
        <dbReference type="EMBL" id="KAH9494249.1"/>
    </source>
</evidence>
<name>A0A922KZR7_DERFA</name>
<protein>
    <submittedName>
        <fullName evidence="1">Uncharacterized protein</fullName>
    </submittedName>
</protein>
<evidence type="ECO:0000313" key="2">
    <source>
        <dbReference type="Proteomes" id="UP000790347"/>
    </source>
</evidence>
<dbReference type="EMBL" id="ASGP02000008">
    <property type="protein sequence ID" value="KAH9494249.1"/>
    <property type="molecule type" value="Genomic_DNA"/>
</dbReference>
<dbReference type="AlphaFoldDB" id="A0A922KZR7"/>
<gene>
    <name evidence="1" type="ORF">DERF_014947</name>
</gene>
<keyword evidence="2" id="KW-1185">Reference proteome</keyword>
<reference evidence="1" key="2">
    <citation type="journal article" date="2022" name="Res Sq">
        <title>Comparative Genomics Reveals Insights into the Divergent Evolution of Astigmatic Mites and Household Pest Adaptations.</title>
        <authorList>
            <person name="Xiong Q."/>
            <person name="Wan A.T.-Y."/>
            <person name="Liu X.-Y."/>
            <person name="Fung C.S.-H."/>
            <person name="Xiao X."/>
            <person name="Malainual N."/>
            <person name="Hou J."/>
            <person name="Wang L."/>
            <person name="Wang M."/>
            <person name="Yang K."/>
            <person name="Cui Y."/>
            <person name="Leung E."/>
            <person name="Nong W."/>
            <person name="Shin S.-K."/>
            <person name="Au S."/>
            <person name="Jeong K.Y."/>
            <person name="Chew F.T."/>
            <person name="Hui J."/>
            <person name="Leung T.F."/>
            <person name="Tungtrongchitr A."/>
            <person name="Zhong N."/>
            <person name="Liu Z."/>
            <person name="Tsui S."/>
        </authorList>
    </citation>
    <scope>NUCLEOTIDE SEQUENCE</scope>
    <source>
        <strain evidence="1">Derf</strain>
        <tissue evidence="1">Whole organism</tissue>
    </source>
</reference>
<reference evidence="1" key="1">
    <citation type="submission" date="2013-05" db="EMBL/GenBank/DDBJ databases">
        <authorList>
            <person name="Yim A.K.Y."/>
            <person name="Chan T.F."/>
            <person name="Ji K.M."/>
            <person name="Liu X.Y."/>
            <person name="Zhou J.W."/>
            <person name="Li R.Q."/>
            <person name="Yang K.Y."/>
            <person name="Li J."/>
            <person name="Li M."/>
            <person name="Law P.T.W."/>
            <person name="Wu Y.L."/>
            <person name="Cai Z.L."/>
            <person name="Qin H."/>
            <person name="Bao Y."/>
            <person name="Leung R.K.K."/>
            <person name="Ng P.K.S."/>
            <person name="Zou J."/>
            <person name="Zhong X.J."/>
            <person name="Ran P.X."/>
            <person name="Zhong N.S."/>
            <person name="Liu Z.G."/>
            <person name="Tsui S.K.W."/>
        </authorList>
    </citation>
    <scope>NUCLEOTIDE SEQUENCE</scope>
    <source>
        <strain evidence="1">Derf</strain>
        <tissue evidence="1">Whole organism</tissue>
    </source>
</reference>
<organism evidence="1 2">
    <name type="scientific">Dermatophagoides farinae</name>
    <name type="common">American house dust mite</name>
    <dbReference type="NCBI Taxonomy" id="6954"/>
    <lineage>
        <taxon>Eukaryota</taxon>
        <taxon>Metazoa</taxon>
        <taxon>Ecdysozoa</taxon>
        <taxon>Arthropoda</taxon>
        <taxon>Chelicerata</taxon>
        <taxon>Arachnida</taxon>
        <taxon>Acari</taxon>
        <taxon>Acariformes</taxon>
        <taxon>Sarcoptiformes</taxon>
        <taxon>Astigmata</taxon>
        <taxon>Psoroptidia</taxon>
        <taxon>Analgoidea</taxon>
        <taxon>Pyroglyphidae</taxon>
        <taxon>Dermatophagoidinae</taxon>
        <taxon>Dermatophagoides</taxon>
    </lineage>
</organism>
<proteinExistence type="predicted"/>